<evidence type="ECO:0000256" key="1">
    <source>
        <dbReference type="SAM" id="MobiDB-lite"/>
    </source>
</evidence>
<organism evidence="2 3">
    <name type="scientific">Portunus trituberculatus</name>
    <name type="common">Swimming crab</name>
    <name type="synonym">Neptunus trituberculatus</name>
    <dbReference type="NCBI Taxonomy" id="210409"/>
    <lineage>
        <taxon>Eukaryota</taxon>
        <taxon>Metazoa</taxon>
        <taxon>Ecdysozoa</taxon>
        <taxon>Arthropoda</taxon>
        <taxon>Crustacea</taxon>
        <taxon>Multicrustacea</taxon>
        <taxon>Malacostraca</taxon>
        <taxon>Eumalacostraca</taxon>
        <taxon>Eucarida</taxon>
        <taxon>Decapoda</taxon>
        <taxon>Pleocyemata</taxon>
        <taxon>Brachyura</taxon>
        <taxon>Eubrachyura</taxon>
        <taxon>Portunoidea</taxon>
        <taxon>Portunidae</taxon>
        <taxon>Portuninae</taxon>
        <taxon>Portunus</taxon>
    </lineage>
</organism>
<dbReference type="Proteomes" id="UP000324222">
    <property type="component" value="Unassembled WGS sequence"/>
</dbReference>
<dbReference type="AlphaFoldDB" id="A0A5B7D447"/>
<gene>
    <name evidence="2" type="ORF">E2C01_008911</name>
</gene>
<sequence>MNPDRQEHLREPPTSRQMALGPQGFPSHTLEVLLSKMGDKNTQVWILPHGTQHWVHMGLADMV</sequence>
<feature type="region of interest" description="Disordered" evidence="1">
    <location>
        <begin position="1"/>
        <end position="24"/>
    </location>
</feature>
<keyword evidence="3" id="KW-1185">Reference proteome</keyword>
<accession>A0A5B7D447</accession>
<dbReference type="EMBL" id="VSRR010000477">
    <property type="protein sequence ID" value="MPC16095.1"/>
    <property type="molecule type" value="Genomic_DNA"/>
</dbReference>
<reference evidence="2 3" key="1">
    <citation type="submission" date="2019-05" db="EMBL/GenBank/DDBJ databases">
        <title>Another draft genome of Portunus trituberculatus and its Hox gene families provides insights of decapod evolution.</title>
        <authorList>
            <person name="Jeong J.-H."/>
            <person name="Song I."/>
            <person name="Kim S."/>
            <person name="Choi T."/>
            <person name="Kim D."/>
            <person name="Ryu S."/>
            <person name="Kim W."/>
        </authorList>
    </citation>
    <scope>NUCLEOTIDE SEQUENCE [LARGE SCALE GENOMIC DNA]</scope>
    <source>
        <tissue evidence="2">Muscle</tissue>
    </source>
</reference>
<name>A0A5B7D447_PORTR</name>
<comment type="caution">
    <text evidence="2">The sequence shown here is derived from an EMBL/GenBank/DDBJ whole genome shotgun (WGS) entry which is preliminary data.</text>
</comment>
<proteinExistence type="predicted"/>
<evidence type="ECO:0000313" key="2">
    <source>
        <dbReference type="EMBL" id="MPC16095.1"/>
    </source>
</evidence>
<evidence type="ECO:0000313" key="3">
    <source>
        <dbReference type="Proteomes" id="UP000324222"/>
    </source>
</evidence>
<protein>
    <submittedName>
        <fullName evidence="2">Uncharacterized protein</fullName>
    </submittedName>
</protein>
<feature type="compositionally biased region" description="Basic and acidic residues" evidence="1">
    <location>
        <begin position="1"/>
        <end position="13"/>
    </location>
</feature>